<dbReference type="Gene3D" id="3.30.559.10">
    <property type="entry name" value="Chloramphenicol acetyltransferase-like domain"/>
    <property type="match status" value="1"/>
</dbReference>
<dbReference type="CDD" id="cd06222">
    <property type="entry name" value="RNase_H_like"/>
    <property type="match status" value="1"/>
</dbReference>
<dbReference type="InterPro" id="IPR050898">
    <property type="entry name" value="Plant_acyltransferase"/>
</dbReference>
<feature type="domain" description="RNase H type-1" evidence="2">
    <location>
        <begin position="294"/>
        <end position="414"/>
    </location>
</feature>
<name>A0AAN9F4N1_CROPI</name>
<dbReference type="Pfam" id="PF02458">
    <property type="entry name" value="Transferase"/>
    <property type="match status" value="1"/>
</dbReference>
<dbReference type="SUPFAM" id="SSF53098">
    <property type="entry name" value="Ribonuclease H-like"/>
    <property type="match status" value="1"/>
</dbReference>
<evidence type="ECO:0000259" key="2">
    <source>
        <dbReference type="Pfam" id="PF13456"/>
    </source>
</evidence>
<dbReference type="InterPro" id="IPR023213">
    <property type="entry name" value="CAT-like_dom_sf"/>
</dbReference>
<dbReference type="GO" id="GO:0004523">
    <property type="term" value="F:RNA-DNA hybrid ribonuclease activity"/>
    <property type="evidence" value="ECO:0007669"/>
    <property type="project" value="InterPro"/>
</dbReference>
<accession>A0AAN9F4N1</accession>
<dbReference type="InterPro" id="IPR044730">
    <property type="entry name" value="RNase_H-like_dom_plant"/>
</dbReference>
<dbReference type="InterPro" id="IPR002156">
    <property type="entry name" value="RNaseH_domain"/>
</dbReference>
<dbReference type="Pfam" id="PF13456">
    <property type="entry name" value="RVT_3"/>
    <property type="match status" value="1"/>
</dbReference>
<dbReference type="EMBL" id="JAYWIO010000004">
    <property type="protein sequence ID" value="KAK7269519.1"/>
    <property type="molecule type" value="Genomic_DNA"/>
</dbReference>
<dbReference type="InterPro" id="IPR036397">
    <property type="entry name" value="RNaseH_sf"/>
</dbReference>
<keyword evidence="4" id="KW-1185">Reference proteome</keyword>
<comment type="caution">
    <text evidence="3">The sequence shown here is derived from an EMBL/GenBank/DDBJ whole genome shotgun (WGS) entry which is preliminary data.</text>
</comment>
<dbReference type="PANTHER" id="PTHR31147:SF25">
    <property type="entry name" value="HXXXD-TYPE ACYL-TRANSFERASE FAMILY PROTEIN"/>
    <property type="match status" value="1"/>
</dbReference>
<dbReference type="AlphaFoldDB" id="A0AAN9F4N1"/>
<dbReference type="GO" id="GO:0003676">
    <property type="term" value="F:nucleic acid binding"/>
    <property type="evidence" value="ECO:0007669"/>
    <property type="project" value="InterPro"/>
</dbReference>
<evidence type="ECO:0000256" key="1">
    <source>
        <dbReference type="ARBA" id="ARBA00009861"/>
    </source>
</evidence>
<proteinExistence type="inferred from homology"/>
<comment type="similarity">
    <text evidence="1">Belongs to the plant acyltransferase family.</text>
</comment>
<sequence length="440" mass="48718">MYGGSQFFKALIELARGNNEPSVKPVWERERLAASATKLPFQDLMHGASVAVSPFGPSTTLMHECFKVDHESIRKLKMRLMKENGNESMEEKSFTAFEALAACVWRSRARALQLKNEGKTILSFVVGMRGYLDLPLPDGYYGNAILDTVAVLRNRHYPSLQYIENFGTAFMSFIDWRHLGLMENIDLGGCKLVNMIPIPCEESIFECIIADPRKHVSSTVEEQQVTTVTVKKKNSGSLSVHSPHYAAAMNIGLSMIKDFEDANQQTRSINGPPNEPTIRTPCWPRPPIDWVCLNTDAAVFRNGSIGLGAVARNHEGSIIFTASKLLKDVVDPLLAEALAMRWGLDLALKQGCSNIAIQSDSLLLCSAIHGLYSSVLIRVILEDINSMLDCLNNYTVRHVPRTLNMPAHKLASSANIYTNALWWQSGLPNVIQAVLADISS</sequence>
<dbReference type="Proteomes" id="UP001372338">
    <property type="component" value="Unassembled WGS sequence"/>
</dbReference>
<protein>
    <recommendedName>
        <fullName evidence="2">RNase H type-1 domain-containing protein</fullName>
    </recommendedName>
</protein>
<reference evidence="3 4" key="1">
    <citation type="submission" date="2024-01" db="EMBL/GenBank/DDBJ databases">
        <title>The genomes of 5 underutilized Papilionoideae crops provide insights into root nodulation and disease resistanc.</title>
        <authorList>
            <person name="Yuan L."/>
        </authorList>
    </citation>
    <scope>NUCLEOTIDE SEQUENCE [LARGE SCALE GENOMIC DNA]</scope>
    <source>
        <strain evidence="3">ZHUSHIDOU_FW_LH</strain>
        <tissue evidence="3">Leaf</tissue>
    </source>
</reference>
<dbReference type="Gene3D" id="3.30.420.10">
    <property type="entry name" value="Ribonuclease H-like superfamily/Ribonuclease H"/>
    <property type="match status" value="1"/>
</dbReference>
<evidence type="ECO:0000313" key="4">
    <source>
        <dbReference type="Proteomes" id="UP001372338"/>
    </source>
</evidence>
<dbReference type="PANTHER" id="PTHR31147">
    <property type="entry name" value="ACYL TRANSFERASE 4"/>
    <property type="match status" value="1"/>
</dbReference>
<dbReference type="InterPro" id="IPR012337">
    <property type="entry name" value="RNaseH-like_sf"/>
</dbReference>
<evidence type="ECO:0000313" key="3">
    <source>
        <dbReference type="EMBL" id="KAK7269519.1"/>
    </source>
</evidence>
<organism evidence="3 4">
    <name type="scientific">Crotalaria pallida</name>
    <name type="common">Smooth rattlebox</name>
    <name type="synonym">Crotalaria striata</name>
    <dbReference type="NCBI Taxonomy" id="3830"/>
    <lineage>
        <taxon>Eukaryota</taxon>
        <taxon>Viridiplantae</taxon>
        <taxon>Streptophyta</taxon>
        <taxon>Embryophyta</taxon>
        <taxon>Tracheophyta</taxon>
        <taxon>Spermatophyta</taxon>
        <taxon>Magnoliopsida</taxon>
        <taxon>eudicotyledons</taxon>
        <taxon>Gunneridae</taxon>
        <taxon>Pentapetalae</taxon>
        <taxon>rosids</taxon>
        <taxon>fabids</taxon>
        <taxon>Fabales</taxon>
        <taxon>Fabaceae</taxon>
        <taxon>Papilionoideae</taxon>
        <taxon>50 kb inversion clade</taxon>
        <taxon>genistoids sensu lato</taxon>
        <taxon>core genistoids</taxon>
        <taxon>Crotalarieae</taxon>
        <taxon>Crotalaria</taxon>
    </lineage>
</organism>
<gene>
    <name evidence="3" type="ORF">RIF29_22250</name>
</gene>